<proteinExistence type="predicted"/>
<accession>A0A1G1WAB3</accession>
<feature type="domain" description="SCP" evidence="3">
    <location>
        <begin position="41"/>
        <end position="144"/>
    </location>
</feature>
<organism evidence="4 5">
    <name type="scientific">Candidatus Woykebacteria bacterium RBG_13_40_7b</name>
    <dbReference type="NCBI Taxonomy" id="1802594"/>
    <lineage>
        <taxon>Bacteria</taxon>
        <taxon>Candidatus Woykeibacteriota</taxon>
    </lineage>
</organism>
<evidence type="ECO:0000259" key="3">
    <source>
        <dbReference type="Pfam" id="PF00188"/>
    </source>
</evidence>
<dbReference type="SUPFAM" id="SSF55797">
    <property type="entry name" value="PR-1-like"/>
    <property type="match status" value="1"/>
</dbReference>
<evidence type="ECO:0000313" key="5">
    <source>
        <dbReference type="Proteomes" id="UP000177103"/>
    </source>
</evidence>
<keyword evidence="2" id="KW-1133">Transmembrane helix</keyword>
<protein>
    <recommendedName>
        <fullName evidence="3">SCP domain-containing protein</fullName>
    </recommendedName>
</protein>
<reference evidence="4 5" key="1">
    <citation type="journal article" date="2016" name="Nat. Commun.">
        <title>Thousands of microbial genomes shed light on interconnected biogeochemical processes in an aquifer system.</title>
        <authorList>
            <person name="Anantharaman K."/>
            <person name="Brown C.T."/>
            <person name="Hug L.A."/>
            <person name="Sharon I."/>
            <person name="Castelle C.J."/>
            <person name="Probst A.J."/>
            <person name="Thomas B.C."/>
            <person name="Singh A."/>
            <person name="Wilkins M.J."/>
            <person name="Karaoz U."/>
            <person name="Brodie E.L."/>
            <person name="Williams K.H."/>
            <person name="Hubbard S.S."/>
            <person name="Banfield J.F."/>
        </authorList>
    </citation>
    <scope>NUCLEOTIDE SEQUENCE [LARGE SCALE GENOMIC DNA]</scope>
</reference>
<feature type="compositionally biased region" description="Low complexity" evidence="1">
    <location>
        <begin position="167"/>
        <end position="177"/>
    </location>
</feature>
<keyword evidence="2" id="KW-0472">Membrane</keyword>
<comment type="caution">
    <text evidence="4">The sequence shown here is derived from an EMBL/GenBank/DDBJ whole genome shotgun (WGS) entry which is preliminary data.</text>
</comment>
<feature type="transmembrane region" description="Helical" evidence="2">
    <location>
        <begin position="319"/>
        <end position="338"/>
    </location>
</feature>
<evidence type="ECO:0000313" key="4">
    <source>
        <dbReference type="EMBL" id="OGY24632.1"/>
    </source>
</evidence>
<feature type="region of interest" description="Disordered" evidence="1">
    <location>
        <begin position="162"/>
        <end position="195"/>
    </location>
</feature>
<gene>
    <name evidence="4" type="ORF">A2Y57_00700</name>
</gene>
<feature type="transmembrane region" description="Helical" evidence="2">
    <location>
        <begin position="12"/>
        <end position="39"/>
    </location>
</feature>
<dbReference type="AlphaFoldDB" id="A0A1G1WAB3"/>
<dbReference type="InterPro" id="IPR014044">
    <property type="entry name" value="CAP_dom"/>
</dbReference>
<evidence type="ECO:0000256" key="1">
    <source>
        <dbReference type="SAM" id="MobiDB-lite"/>
    </source>
</evidence>
<dbReference type="Pfam" id="PF00188">
    <property type="entry name" value="CAP"/>
    <property type="match status" value="1"/>
</dbReference>
<evidence type="ECO:0000256" key="2">
    <source>
        <dbReference type="SAM" id="Phobius"/>
    </source>
</evidence>
<dbReference type="PANTHER" id="PTHR31157">
    <property type="entry name" value="SCP DOMAIN-CONTAINING PROTEIN"/>
    <property type="match status" value="1"/>
</dbReference>
<name>A0A1G1WAB3_9BACT</name>
<dbReference type="CDD" id="cd05379">
    <property type="entry name" value="CAP_bacterial"/>
    <property type="match status" value="1"/>
</dbReference>
<dbReference type="Gene3D" id="3.40.33.10">
    <property type="entry name" value="CAP"/>
    <property type="match status" value="1"/>
</dbReference>
<keyword evidence="2" id="KW-0812">Transmembrane</keyword>
<dbReference type="EMBL" id="MHCQ01000018">
    <property type="protein sequence ID" value="OGY24632.1"/>
    <property type="molecule type" value="Genomic_DNA"/>
</dbReference>
<sequence>MNRIRKLIQKSVVIVIFATIINVSYFATALAVVSASTLISLANSSRAQTGLGALSSNSQLTSAAFAKANDMLQNQYFAHTSPDGTTPWTFIAASGYDYVYAGENLAIGYTDASELHAAWMASPSHRDNILNPNFREIGIATVSGIFEGAETTIVVQMFGSSDYTQPTSEASSEVTAEASEESPGEQPAEETPQPTPKAFDLVMEKVGFSPNRIFTGEEVTFKAALTGETSEIFYTVGDQKIDLKESVKSERNSKEQTFEKTEKLSKEGEYLVTLTVLDKSGNREIKDLGKLKVEKKVIAKDTEGMTLIGNLKDTISSHWIFYTISSLALITLAAFMIFEKKIKFSQKLTASLAAWKL</sequence>
<dbReference type="Proteomes" id="UP000177103">
    <property type="component" value="Unassembled WGS sequence"/>
</dbReference>
<dbReference type="PANTHER" id="PTHR31157:SF1">
    <property type="entry name" value="SCP DOMAIN-CONTAINING PROTEIN"/>
    <property type="match status" value="1"/>
</dbReference>
<dbReference type="InterPro" id="IPR035940">
    <property type="entry name" value="CAP_sf"/>
</dbReference>